<dbReference type="EMBL" id="MTQA01000088">
    <property type="protein sequence ID" value="PNP79735.1"/>
    <property type="molecule type" value="Genomic_DNA"/>
</dbReference>
<evidence type="ECO:0000256" key="5">
    <source>
        <dbReference type="ARBA" id="ARBA00023004"/>
    </source>
</evidence>
<dbReference type="AlphaFoldDB" id="A0A2K0WBT4"/>
<keyword evidence="8" id="KW-0560">Oxidoreductase</keyword>
<evidence type="ECO:0000313" key="9">
    <source>
        <dbReference type="EMBL" id="PNP79735.1"/>
    </source>
</evidence>
<dbReference type="Proteomes" id="UP000236664">
    <property type="component" value="Unassembled WGS sequence"/>
</dbReference>
<keyword evidence="5 7" id="KW-0408">Iron</keyword>
<evidence type="ECO:0000256" key="3">
    <source>
        <dbReference type="ARBA" id="ARBA00022617"/>
    </source>
</evidence>
<dbReference type="InterPro" id="IPR002403">
    <property type="entry name" value="Cyt_P450_E_grp-IV"/>
</dbReference>
<dbReference type="GO" id="GO:0005506">
    <property type="term" value="F:iron ion binding"/>
    <property type="evidence" value="ECO:0007669"/>
    <property type="project" value="InterPro"/>
</dbReference>
<comment type="cofactor">
    <cofactor evidence="1 7">
        <name>heme</name>
        <dbReference type="ChEBI" id="CHEBI:30413"/>
    </cofactor>
</comment>
<name>A0A2K0WBT4_GIBNY</name>
<dbReference type="Gene3D" id="1.10.630.10">
    <property type="entry name" value="Cytochrome P450"/>
    <property type="match status" value="1"/>
</dbReference>
<evidence type="ECO:0000256" key="1">
    <source>
        <dbReference type="ARBA" id="ARBA00001971"/>
    </source>
</evidence>
<evidence type="ECO:0000256" key="6">
    <source>
        <dbReference type="ARBA" id="ARBA00023033"/>
    </source>
</evidence>
<organism evidence="9 10">
    <name type="scientific">Gibberella nygamai</name>
    <name type="common">Bean root rot disease fungus</name>
    <name type="synonym">Fusarium nygamai</name>
    <dbReference type="NCBI Taxonomy" id="42673"/>
    <lineage>
        <taxon>Eukaryota</taxon>
        <taxon>Fungi</taxon>
        <taxon>Dikarya</taxon>
        <taxon>Ascomycota</taxon>
        <taxon>Pezizomycotina</taxon>
        <taxon>Sordariomycetes</taxon>
        <taxon>Hypocreomycetidae</taxon>
        <taxon>Hypocreales</taxon>
        <taxon>Nectriaceae</taxon>
        <taxon>Fusarium</taxon>
        <taxon>Fusarium fujikuroi species complex</taxon>
    </lineage>
</organism>
<reference evidence="9 10" key="1">
    <citation type="submission" date="2017-06" db="EMBL/GenBank/DDBJ databases">
        <title>Genome of Fusarium nygamai isolate CS10214.</title>
        <authorList>
            <person name="Gardiner D.M."/>
            <person name="Obanor F."/>
            <person name="Kazan K."/>
        </authorList>
    </citation>
    <scope>NUCLEOTIDE SEQUENCE [LARGE SCALE GENOMIC DNA]</scope>
    <source>
        <strain evidence="9 10">CS10214</strain>
    </source>
</reference>
<feature type="binding site" description="axial binding residue" evidence="7">
    <location>
        <position position="121"/>
    </location>
    <ligand>
        <name>heme</name>
        <dbReference type="ChEBI" id="CHEBI:30413"/>
    </ligand>
    <ligandPart>
        <name>Fe</name>
        <dbReference type="ChEBI" id="CHEBI:18248"/>
    </ligandPart>
</feature>
<proteinExistence type="inferred from homology"/>
<accession>A0A2K0WBT4</accession>
<dbReference type="OrthoDB" id="3934656at2759"/>
<sequence>MARVQEEIKLANLSEMPKFKETQSLPYLSAVIKEAMRLHTPVGLMLERVVPAGGVTLCSQEVKEGTIVGCNPYFIHRSKDVYGKAYDVDEFWPERWLEADQKQKSKMDRYFMDFGSGKRMCIGRNISLLEIYKLVPLLLVRFDIQLAHPERDWHV</sequence>
<dbReference type="InterPro" id="IPR001128">
    <property type="entry name" value="Cyt_P450"/>
</dbReference>
<comment type="caution">
    <text evidence="9">The sequence shown here is derived from an EMBL/GenBank/DDBJ whole genome shotgun (WGS) entry which is preliminary data.</text>
</comment>
<dbReference type="PANTHER" id="PTHR24305:SF232">
    <property type="entry name" value="P450, PUTATIVE (EUROFUNG)-RELATED"/>
    <property type="match status" value="1"/>
</dbReference>
<evidence type="ECO:0000313" key="10">
    <source>
        <dbReference type="Proteomes" id="UP000236664"/>
    </source>
</evidence>
<dbReference type="InterPro" id="IPR017972">
    <property type="entry name" value="Cyt_P450_CS"/>
</dbReference>
<dbReference type="InterPro" id="IPR036396">
    <property type="entry name" value="Cyt_P450_sf"/>
</dbReference>
<dbReference type="PRINTS" id="PR00465">
    <property type="entry name" value="EP450IV"/>
</dbReference>
<keyword evidence="6 8" id="KW-0503">Monooxygenase</keyword>
<keyword evidence="3 7" id="KW-0349">Heme</keyword>
<dbReference type="PRINTS" id="PR00385">
    <property type="entry name" value="P450"/>
</dbReference>
<keyword evidence="4 7" id="KW-0479">Metal-binding</keyword>
<comment type="similarity">
    <text evidence="2 8">Belongs to the cytochrome P450 family.</text>
</comment>
<dbReference type="GO" id="GO:0020037">
    <property type="term" value="F:heme binding"/>
    <property type="evidence" value="ECO:0007669"/>
    <property type="project" value="InterPro"/>
</dbReference>
<keyword evidence="10" id="KW-1185">Reference proteome</keyword>
<evidence type="ECO:0000256" key="4">
    <source>
        <dbReference type="ARBA" id="ARBA00022723"/>
    </source>
</evidence>
<dbReference type="STRING" id="42673.A0A2K0WBT4"/>
<dbReference type="InterPro" id="IPR050121">
    <property type="entry name" value="Cytochrome_P450_monoxygenase"/>
</dbReference>
<evidence type="ECO:0008006" key="11">
    <source>
        <dbReference type="Google" id="ProtNLM"/>
    </source>
</evidence>
<evidence type="ECO:0000256" key="7">
    <source>
        <dbReference type="PIRSR" id="PIRSR602403-1"/>
    </source>
</evidence>
<protein>
    <recommendedName>
        <fullName evidence="11">Cytochrome P450</fullName>
    </recommendedName>
</protein>
<dbReference type="GO" id="GO:0004497">
    <property type="term" value="F:monooxygenase activity"/>
    <property type="evidence" value="ECO:0007669"/>
    <property type="project" value="UniProtKB-KW"/>
</dbReference>
<evidence type="ECO:0000256" key="8">
    <source>
        <dbReference type="RuleBase" id="RU000461"/>
    </source>
</evidence>
<dbReference type="GO" id="GO:0016705">
    <property type="term" value="F:oxidoreductase activity, acting on paired donors, with incorporation or reduction of molecular oxygen"/>
    <property type="evidence" value="ECO:0007669"/>
    <property type="project" value="InterPro"/>
</dbReference>
<dbReference type="Pfam" id="PF00067">
    <property type="entry name" value="p450"/>
    <property type="match status" value="1"/>
</dbReference>
<evidence type="ECO:0000256" key="2">
    <source>
        <dbReference type="ARBA" id="ARBA00010617"/>
    </source>
</evidence>
<gene>
    <name evidence="9" type="ORF">FNYG_06828</name>
</gene>
<dbReference type="PROSITE" id="PS00086">
    <property type="entry name" value="CYTOCHROME_P450"/>
    <property type="match status" value="1"/>
</dbReference>
<dbReference type="PANTHER" id="PTHR24305">
    <property type="entry name" value="CYTOCHROME P450"/>
    <property type="match status" value="1"/>
</dbReference>
<dbReference type="SUPFAM" id="SSF48264">
    <property type="entry name" value="Cytochrome P450"/>
    <property type="match status" value="1"/>
</dbReference>